<dbReference type="SUPFAM" id="SSF101262">
    <property type="entry name" value="Methenyltetrahydrofolate cyclohydrolase-like"/>
    <property type="match status" value="1"/>
</dbReference>
<feature type="domain" description="Cyclodeaminase/cyclohydrolase" evidence="3">
    <location>
        <begin position="7"/>
        <end position="187"/>
    </location>
</feature>
<protein>
    <submittedName>
        <fullName evidence="4">Cyclodeaminase/cyclohydrolase family protein</fullName>
    </submittedName>
</protein>
<keyword evidence="2" id="KW-1133">Transmembrane helix</keyword>
<dbReference type="Pfam" id="PF04961">
    <property type="entry name" value="FTCD_C"/>
    <property type="match status" value="1"/>
</dbReference>
<gene>
    <name evidence="4" type="ORF">NE579_12330</name>
</gene>
<accession>A0AAW5JV87</accession>
<name>A0AAW5JV87_9FIRM</name>
<dbReference type="GO" id="GO:0003824">
    <property type="term" value="F:catalytic activity"/>
    <property type="evidence" value="ECO:0007669"/>
    <property type="project" value="InterPro"/>
</dbReference>
<reference evidence="4" key="1">
    <citation type="submission" date="2022-06" db="EMBL/GenBank/DDBJ databases">
        <title>Isolation of gut microbiota from human fecal samples.</title>
        <authorList>
            <person name="Pamer E.G."/>
            <person name="Barat B."/>
            <person name="Waligurski E."/>
            <person name="Medina S."/>
            <person name="Paddock L."/>
            <person name="Mostad J."/>
        </authorList>
    </citation>
    <scope>NUCLEOTIDE SEQUENCE</scope>
    <source>
        <strain evidence="4">DFI.9.91</strain>
    </source>
</reference>
<keyword evidence="1" id="KW-0175">Coiled coil</keyword>
<evidence type="ECO:0000313" key="5">
    <source>
        <dbReference type="Proteomes" id="UP001204562"/>
    </source>
</evidence>
<feature type="coiled-coil region" evidence="1">
    <location>
        <begin position="52"/>
        <end position="79"/>
    </location>
</feature>
<evidence type="ECO:0000313" key="4">
    <source>
        <dbReference type="EMBL" id="MCQ4771244.1"/>
    </source>
</evidence>
<organism evidence="4 5">
    <name type="scientific">Intestinimonas massiliensis</name>
    <name type="common">ex Afouda et al. 2020</name>
    <dbReference type="NCBI Taxonomy" id="1673721"/>
    <lineage>
        <taxon>Bacteria</taxon>
        <taxon>Bacillati</taxon>
        <taxon>Bacillota</taxon>
        <taxon>Clostridia</taxon>
        <taxon>Eubacteriales</taxon>
        <taxon>Intestinimonas</taxon>
    </lineage>
</organism>
<proteinExistence type="predicted"/>
<dbReference type="AlphaFoldDB" id="A0AAW5JV87"/>
<sequence>MELTKQSCEDFLDVLASKEPVPGGGGAAALVGAVGVALGHMVGALTVGKKKYADVQEDILALNARAEALRARLVELVEEDARAFEPLSRAYGLPASTEEEKARKAAVMAQALDTACAAPLALMEALCQAIDLHREYAQKGTAIAISDVGVGVACCKAALQGASLNVFINTKSMADRAKAEAVNEKARAMLDASCALADGIFADVAARFQ</sequence>
<evidence type="ECO:0000259" key="3">
    <source>
        <dbReference type="Pfam" id="PF04961"/>
    </source>
</evidence>
<dbReference type="InterPro" id="IPR036178">
    <property type="entry name" value="Formintransfe-cycloase-like_sf"/>
</dbReference>
<dbReference type="Proteomes" id="UP001204562">
    <property type="component" value="Unassembled WGS sequence"/>
</dbReference>
<dbReference type="Gene3D" id="1.20.120.680">
    <property type="entry name" value="Formiminotetrahydrofolate cyclodeaminase monomer, up-and-down helical bundle"/>
    <property type="match status" value="1"/>
</dbReference>
<keyword evidence="2" id="KW-0472">Membrane</keyword>
<keyword evidence="2" id="KW-0812">Transmembrane</keyword>
<dbReference type="InterPro" id="IPR007044">
    <property type="entry name" value="Cyclodeamin/CycHdrlase"/>
</dbReference>
<evidence type="ECO:0000256" key="1">
    <source>
        <dbReference type="SAM" id="Coils"/>
    </source>
</evidence>
<dbReference type="EMBL" id="JANFYS010000027">
    <property type="protein sequence ID" value="MCQ4771244.1"/>
    <property type="molecule type" value="Genomic_DNA"/>
</dbReference>
<feature type="transmembrane region" description="Helical" evidence="2">
    <location>
        <begin position="27"/>
        <end position="47"/>
    </location>
</feature>
<dbReference type="RefSeq" id="WP_256304475.1">
    <property type="nucleotide sequence ID" value="NZ_JANFYS010000027.1"/>
</dbReference>
<comment type="caution">
    <text evidence="4">The sequence shown here is derived from an EMBL/GenBank/DDBJ whole genome shotgun (WGS) entry which is preliminary data.</text>
</comment>
<evidence type="ECO:0000256" key="2">
    <source>
        <dbReference type="SAM" id="Phobius"/>
    </source>
</evidence>